<dbReference type="AlphaFoldDB" id="A0A068NMA3"/>
<dbReference type="Proteomes" id="UP000027982">
    <property type="component" value="Chromosome"/>
</dbReference>
<evidence type="ECO:0000259" key="3">
    <source>
        <dbReference type="Pfam" id="PF19295"/>
    </source>
</evidence>
<comment type="similarity">
    <text evidence="1">Belongs to the iron-sulfur cluster assembly SufBD family.</text>
</comment>
<evidence type="ECO:0000313" key="4">
    <source>
        <dbReference type="EMBL" id="AIE83915.1"/>
    </source>
</evidence>
<protein>
    <submittedName>
        <fullName evidence="4">Iron-sulfur cluster assembly protein SufD</fullName>
    </submittedName>
</protein>
<dbReference type="GO" id="GO:0016226">
    <property type="term" value="P:iron-sulfur cluster assembly"/>
    <property type="evidence" value="ECO:0007669"/>
    <property type="project" value="InterPro"/>
</dbReference>
<reference evidence="4 5" key="1">
    <citation type="journal article" date="2014" name="PLoS ONE">
        <title>The first complete genome sequence of the class fimbriimonadia in the phylum armatimonadetes.</title>
        <authorList>
            <person name="Hu Z.Y."/>
            <person name="Wang Y.Z."/>
            <person name="Im W.T."/>
            <person name="Wang S.Y."/>
            <person name="Zhao G.P."/>
            <person name="Zheng H.J."/>
            <person name="Quan Z.X."/>
        </authorList>
    </citation>
    <scope>NUCLEOTIDE SEQUENCE [LARGE SCALE GENOMIC DNA]</scope>
    <source>
        <strain evidence="4">Gsoil 348</strain>
    </source>
</reference>
<dbReference type="SUPFAM" id="SSF101960">
    <property type="entry name" value="Stabilizer of iron transporter SufD"/>
    <property type="match status" value="1"/>
</dbReference>
<proteinExistence type="inferred from homology"/>
<dbReference type="InterPro" id="IPR037284">
    <property type="entry name" value="SUF_FeS_clus_asmbl_SufBD_sf"/>
</dbReference>
<dbReference type="InterPro" id="IPR000825">
    <property type="entry name" value="SUF_FeS_clus_asmbl_SufBD_core"/>
</dbReference>
<dbReference type="InterPro" id="IPR055346">
    <property type="entry name" value="Fe-S_cluster_assembly_SufBD"/>
</dbReference>
<evidence type="ECO:0000259" key="2">
    <source>
        <dbReference type="Pfam" id="PF01458"/>
    </source>
</evidence>
<dbReference type="eggNOG" id="COG0719">
    <property type="taxonomic scope" value="Bacteria"/>
</dbReference>
<dbReference type="EMBL" id="CP007139">
    <property type="protein sequence ID" value="AIE83915.1"/>
    <property type="molecule type" value="Genomic_DNA"/>
</dbReference>
<evidence type="ECO:0000313" key="5">
    <source>
        <dbReference type="Proteomes" id="UP000027982"/>
    </source>
</evidence>
<accession>A0A068NMA3</accession>
<evidence type="ECO:0000256" key="1">
    <source>
        <dbReference type="ARBA" id="ARBA00043967"/>
    </source>
</evidence>
<feature type="domain" description="SUF system FeS cluster assembly SufBD N-terminal" evidence="3">
    <location>
        <begin position="17"/>
        <end position="182"/>
    </location>
</feature>
<dbReference type="PANTHER" id="PTHR43575:SF1">
    <property type="entry name" value="PROTEIN ABCI7, CHLOROPLASTIC"/>
    <property type="match status" value="1"/>
</dbReference>
<gene>
    <name evidence="4" type="ORF">OP10G_0547</name>
</gene>
<sequence length="452" mass="49912">MLQATIAMPRPSLFENYALIKDLLATFGPESLSVMRNRAFEEFQMAGIPTQKDEEFKYVSLRVLDEGGFQPAYGATVDRHTLEQTSLGKIDAFTVAFINGQYAPELSTAHALPKGVFVGSLQDAFGIYPEEVEKHLGKIATLEGRLGSSNDERFVHLNTAYLGEGAVVFVPKGTTLERPVHVLYLTQADHGPLVSHPRTLIVVEANSEAKILESYLGLDGVYFTNSVTEVWLGDDAILEHNRFQQETDDAVHISNLSVHQEGNSTYTSNVANFGGKIVRNDLNVWLNGEHTETWLNGASLGTGEQVVDNHTRIDHAKPNCNSFEVYKAILRDRSVGVFNGKIFVYEDAQKTDAKQTNKAILLSPTATFNTKPQLEIFADDVKCTHGATIGQLREDALFYLRARGVPKAQAEAMLVYAFAAEVLEKITISDAREALEKVLYAKLSESEELPAE</sequence>
<dbReference type="InterPro" id="IPR045595">
    <property type="entry name" value="SufBD_N"/>
</dbReference>
<feature type="domain" description="SUF system FeS cluster assembly SufBD core" evidence="2">
    <location>
        <begin position="191"/>
        <end position="418"/>
    </location>
</feature>
<name>A0A068NMA3_FIMGI</name>
<dbReference type="PANTHER" id="PTHR43575">
    <property type="entry name" value="PROTEIN ABCI7, CHLOROPLASTIC"/>
    <property type="match status" value="1"/>
</dbReference>
<dbReference type="InterPro" id="IPR011542">
    <property type="entry name" value="SUF_FeS_clus_asmbl_SufD"/>
</dbReference>
<dbReference type="OrthoDB" id="9768262at2"/>
<keyword evidence="5" id="KW-1185">Reference proteome</keyword>
<dbReference type="HOGENOM" id="CLU_026231_5_2_0"/>
<dbReference type="STRING" id="661478.OP10G_0547"/>
<dbReference type="RefSeq" id="WP_025227428.1">
    <property type="nucleotide sequence ID" value="NZ_CP007139.1"/>
</dbReference>
<dbReference type="Pfam" id="PF19295">
    <property type="entry name" value="SufBD_N"/>
    <property type="match status" value="1"/>
</dbReference>
<dbReference type="NCBIfam" id="TIGR01981">
    <property type="entry name" value="sufD"/>
    <property type="match status" value="1"/>
</dbReference>
<dbReference type="KEGG" id="fgi:OP10G_0547"/>
<organism evidence="4 5">
    <name type="scientific">Fimbriimonas ginsengisoli Gsoil 348</name>
    <dbReference type="NCBI Taxonomy" id="661478"/>
    <lineage>
        <taxon>Bacteria</taxon>
        <taxon>Bacillati</taxon>
        <taxon>Armatimonadota</taxon>
        <taxon>Fimbriimonadia</taxon>
        <taxon>Fimbriimonadales</taxon>
        <taxon>Fimbriimonadaceae</taxon>
        <taxon>Fimbriimonas</taxon>
    </lineage>
</organism>
<dbReference type="Pfam" id="PF01458">
    <property type="entry name" value="SUFBD_core"/>
    <property type="match status" value="1"/>
</dbReference>